<evidence type="ECO:0000256" key="2">
    <source>
        <dbReference type="ARBA" id="ARBA00022670"/>
    </source>
</evidence>
<dbReference type="eggNOG" id="COG1404">
    <property type="taxonomic scope" value="Bacteria"/>
</dbReference>
<dbReference type="InterPro" id="IPR023827">
    <property type="entry name" value="Peptidase_S8_Asp-AS"/>
</dbReference>
<organism evidence="10 11">
    <name type="scientific">Halothermothrix orenii (strain H 168 / OCM 544 / DSM 9562)</name>
    <dbReference type="NCBI Taxonomy" id="373903"/>
    <lineage>
        <taxon>Bacteria</taxon>
        <taxon>Bacillati</taxon>
        <taxon>Bacillota</taxon>
        <taxon>Clostridia</taxon>
        <taxon>Halanaerobiales</taxon>
        <taxon>Halothermotrichaceae</taxon>
        <taxon>Halothermothrix</taxon>
    </lineage>
</organism>
<evidence type="ECO:0000256" key="3">
    <source>
        <dbReference type="ARBA" id="ARBA00022801"/>
    </source>
</evidence>
<sequence length="443" mass="47349">MKKFLTLTLVTLLAVALLTGGVSAARKVRVMVDFNYLNEDNLTELKKHVVKVNYKFPEINVVALTVKDNDIPEIKSLPGVKGVYRDNQVKVHGGLVSWNLDVIDVEKVHTDHINEADGSGVYVAVLDTGLLPNWKDYFPEEKIASEYAAGFLNPNGNRNPGAWTGTHAHGTHVASTIIGYYLYGTPVDGVAPGAKIIPVKVLNNNGYGYDSAVTAGILYVASLKASGKIVEPVVINMSLGSSVPSAPELKAIRYAIDHGVIVVASAGNEGEAGMGYPGGYDEVISCGAVGWKNMWVKGWTGDVPEEDIASRVFVANFSSRELPGQHLDILAPGVWVIGPYTLYGAAHPPYWAKQDKMGQYYYLSGTSMAAPHVAGTAALLLEKNPALTQREVEEILKETATYIPPASIFVPDPAGGQTYTWGSDATGSGLIDVDAALEEAAGY</sequence>
<comment type="similarity">
    <text evidence="1 6 7">Belongs to the peptidase S8 family.</text>
</comment>
<dbReference type="STRING" id="373903.Hore_19260"/>
<feature type="chain" id="PRO_5002867205" evidence="8">
    <location>
        <begin position="25"/>
        <end position="443"/>
    </location>
</feature>
<protein>
    <submittedName>
        <fullName evidence="10">Peptidase S8 and S53 subtilisin kexin sedolisin</fullName>
    </submittedName>
</protein>
<keyword evidence="4 6" id="KW-0720">Serine protease</keyword>
<feature type="active site" description="Charge relay system" evidence="5 6">
    <location>
        <position position="367"/>
    </location>
</feature>
<evidence type="ECO:0000256" key="1">
    <source>
        <dbReference type="ARBA" id="ARBA00011073"/>
    </source>
</evidence>
<dbReference type="PROSITE" id="PS00138">
    <property type="entry name" value="SUBTILASE_SER"/>
    <property type="match status" value="1"/>
</dbReference>
<dbReference type="GO" id="GO:0006508">
    <property type="term" value="P:proteolysis"/>
    <property type="evidence" value="ECO:0007669"/>
    <property type="project" value="UniProtKB-KW"/>
</dbReference>
<dbReference type="GO" id="GO:0004252">
    <property type="term" value="F:serine-type endopeptidase activity"/>
    <property type="evidence" value="ECO:0007669"/>
    <property type="project" value="UniProtKB-UniRule"/>
</dbReference>
<dbReference type="SUPFAM" id="SSF52743">
    <property type="entry name" value="Subtilisin-like"/>
    <property type="match status" value="1"/>
</dbReference>
<dbReference type="InterPro" id="IPR050131">
    <property type="entry name" value="Peptidase_S8_subtilisin-like"/>
</dbReference>
<evidence type="ECO:0000256" key="6">
    <source>
        <dbReference type="PROSITE-ProRule" id="PRU01240"/>
    </source>
</evidence>
<keyword evidence="2 6" id="KW-0645">Protease</keyword>
<feature type="domain" description="Peptidase S8/S53" evidence="9">
    <location>
        <begin position="118"/>
        <end position="401"/>
    </location>
</feature>
<gene>
    <name evidence="10" type="ordered locus">Hore_19260</name>
</gene>
<evidence type="ECO:0000256" key="7">
    <source>
        <dbReference type="RuleBase" id="RU003355"/>
    </source>
</evidence>
<evidence type="ECO:0000313" key="10">
    <source>
        <dbReference type="EMBL" id="ACL70673.1"/>
    </source>
</evidence>
<dbReference type="KEGG" id="hor:Hore_19260"/>
<dbReference type="OrthoDB" id="9798386at2"/>
<evidence type="ECO:0000259" key="9">
    <source>
        <dbReference type="Pfam" id="PF00082"/>
    </source>
</evidence>
<proteinExistence type="inferred from homology"/>
<keyword evidence="8" id="KW-0732">Signal</keyword>
<evidence type="ECO:0000256" key="8">
    <source>
        <dbReference type="SAM" id="SignalP"/>
    </source>
</evidence>
<feature type="active site" description="Charge relay system" evidence="5 6">
    <location>
        <position position="127"/>
    </location>
</feature>
<reference evidence="10 11" key="1">
    <citation type="journal article" date="2009" name="PLoS ONE">
        <title>Genome analysis of the anaerobic thermohalophilic bacterium Halothermothrix orenii.</title>
        <authorList>
            <person name="Mavromatis K."/>
            <person name="Ivanova N."/>
            <person name="Anderson I."/>
            <person name="Lykidis A."/>
            <person name="Hooper S.D."/>
            <person name="Sun H."/>
            <person name="Kunin V."/>
            <person name="Lapidus A."/>
            <person name="Hugenholtz P."/>
            <person name="Patel B."/>
            <person name="Kyrpides N.C."/>
        </authorList>
    </citation>
    <scope>NUCLEOTIDE SEQUENCE [LARGE SCALE GENOMIC DNA]</scope>
    <source>
        <strain evidence="11">H 168 / OCM 544 / DSM 9562</strain>
    </source>
</reference>
<dbReference type="AlphaFoldDB" id="B8CZF4"/>
<feature type="signal peptide" evidence="8">
    <location>
        <begin position="1"/>
        <end position="24"/>
    </location>
</feature>
<dbReference type="InterPro" id="IPR023828">
    <property type="entry name" value="Peptidase_S8_Ser-AS"/>
</dbReference>
<dbReference type="InterPro" id="IPR000209">
    <property type="entry name" value="Peptidase_S8/S53_dom"/>
</dbReference>
<dbReference type="Gene3D" id="3.40.50.200">
    <property type="entry name" value="Peptidase S8/S53 domain"/>
    <property type="match status" value="1"/>
</dbReference>
<evidence type="ECO:0000256" key="4">
    <source>
        <dbReference type="ARBA" id="ARBA00022825"/>
    </source>
</evidence>
<dbReference type="Proteomes" id="UP000000719">
    <property type="component" value="Chromosome"/>
</dbReference>
<accession>B8CZF4</accession>
<dbReference type="PRINTS" id="PR00723">
    <property type="entry name" value="SUBTILISIN"/>
</dbReference>
<evidence type="ECO:0000256" key="5">
    <source>
        <dbReference type="PIRSR" id="PIRSR615500-1"/>
    </source>
</evidence>
<keyword evidence="3 6" id="KW-0378">Hydrolase</keyword>
<dbReference type="HOGENOM" id="CLU_011263_15_7_9"/>
<dbReference type="InterPro" id="IPR015500">
    <property type="entry name" value="Peptidase_S8_subtilisin-rel"/>
</dbReference>
<feature type="active site" description="Charge relay system" evidence="5 6">
    <location>
        <position position="169"/>
    </location>
</feature>
<dbReference type="PANTHER" id="PTHR43806:SF11">
    <property type="entry name" value="CEREVISIN-RELATED"/>
    <property type="match status" value="1"/>
</dbReference>
<dbReference type="PROSITE" id="PS51892">
    <property type="entry name" value="SUBTILASE"/>
    <property type="match status" value="1"/>
</dbReference>
<dbReference type="Pfam" id="PF00082">
    <property type="entry name" value="Peptidase_S8"/>
    <property type="match status" value="1"/>
</dbReference>
<dbReference type="PANTHER" id="PTHR43806">
    <property type="entry name" value="PEPTIDASE S8"/>
    <property type="match status" value="1"/>
</dbReference>
<keyword evidence="11" id="KW-1185">Reference proteome</keyword>
<evidence type="ECO:0000313" key="11">
    <source>
        <dbReference type="Proteomes" id="UP000000719"/>
    </source>
</evidence>
<dbReference type="InterPro" id="IPR036852">
    <property type="entry name" value="Peptidase_S8/S53_dom_sf"/>
</dbReference>
<dbReference type="EMBL" id="CP001098">
    <property type="protein sequence ID" value="ACL70673.1"/>
    <property type="molecule type" value="Genomic_DNA"/>
</dbReference>
<name>B8CZF4_HALOH</name>
<dbReference type="RefSeq" id="WP_015923642.1">
    <property type="nucleotide sequence ID" value="NC_011899.1"/>
</dbReference>
<dbReference type="PROSITE" id="PS00136">
    <property type="entry name" value="SUBTILASE_ASP"/>
    <property type="match status" value="1"/>
</dbReference>